<dbReference type="InterPro" id="IPR029058">
    <property type="entry name" value="AB_hydrolase_fold"/>
</dbReference>
<comment type="caution">
    <text evidence="1">The sequence shown here is derived from an EMBL/GenBank/DDBJ whole genome shotgun (WGS) entry which is preliminary data.</text>
</comment>
<dbReference type="AlphaFoldDB" id="A0AAE4YF26"/>
<dbReference type="PANTHER" id="PTHR35602:SF2">
    <property type="entry name" value="UPF0227 PROTEIN YCFP"/>
    <property type="match status" value="1"/>
</dbReference>
<keyword evidence="2" id="KW-1185">Reference proteome</keyword>
<proteinExistence type="predicted"/>
<name>A0AAE4YF26_9RHOB</name>
<accession>A0AAE4YF26</accession>
<reference evidence="1" key="1">
    <citation type="submission" date="2020-01" db="EMBL/GenBank/DDBJ databases">
        <authorList>
            <person name="Chen W.-M."/>
        </authorList>
    </citation>
    <scope>NUCLEOTIDE SEQUENCE</scope>
    <source>
        <strain evidence="1">CYK-10</strain>
    </source>
</reference>
<protein>
    <submittedName>
        <fullName evidence="1">Uncharacterized protein</fullName>
    </submittedName>
</protein>
<dbReference type="PANTHER" id="PTHR35602">
    <property type="entry name" value="ESTERASE YQIA-RELATED"/>
    <property type="match status" value="1"/>
</dbReference>
<evidence type="ECO:0000313" key="1">
    <source>
        <dbReference type="EMBL" id="NBZ88994.1"/>
    </source>
</evidence>
<dbReference type="SUPFAM" id="SSF53474">
    <property type="entry name" value="alpha/beta-Hydrolases"/>
    <property type="match status" value="1"/>
</dbReference>
<dbReference type="InterPro" id="IPR008886">
    <property type="entry name" value="UPF0227/Esterase_YqiA"/>
</dbReference>
<gene>
    <name evidence="1" type="ORF">GV832_15490</name>
</gene>
<dbReference type="Proteomes" id="UP001193501">
    <property type="component" value="Unassembled WGS sequence"/>
</dbReference>
<dbReference type="Gene3D" id="3.40.50.1820">
    <property type="entry name" value="alpha/beta hydrolase"/>
    <property type="match status" value="1"/>
</dbReference>
<dbReference type="EMBL" id="JAABNR010000016">
    <property type="protein sequence ID" value="NBZ88994.1"/>
    <property type="molecule type" value="Genomic_DNA"/>
</dbReference>
<dbReference type="RefSeq" id="WP_168775810.1">
    <property type="nucleotide sequence ID" value="NZ_JAABNR010000016.1"/>
</dbReference>
<evidence type="ECO:0000313" key="2">
    <source>
        <dbReference type="Proteomes" id="UP001193501"/>
    </source>
</evidence>
<organism evidence="1 2">
    <name type="scientific">Stagnihabitans tardus</name>
    <dbReference type="NCBI Taxonomy" id="2699202"/>
    <lineage>
        <taxon>Bacteria</taxon>
        <taxon>Pseudomonadati</taxon>
        <taxon>Pseudomonadota</taxon>
        <taxon>Alphaproteobacteria</taxon>
        <taxon>Rhodobacterales</taxon>
        <taxon>Paracoccaceae</taxon>
        <taxon>Stagnihabitans</taxon>
    </lineage>
</organism>
<sequence length="300" mass="33365">MLVKRHLILLTAHQLEKAWQANVTLAYHGAALQRHGDPETTGGIRGLWQFEIFWLHHIILTKKAFTADTPRMALHASHCEGWRSAICPNLTHVSKRIGSADRSAGMNGQSRTLGENEGISILYCHGWGSHFDPSKNKIRALSKMRPVDGITVDYTLHPHLVFERFAAQLKRHPEALVVGTSLGGFFAAWLGAEFDRPFIAINPSITPSTTLQAYVGRGVNHVGVPYELMEDCVMAYDALSFRLDGRGTIVLDMGDEILDAQATLDFIKGRLPIVAFEGGSHRFDHMAELIESRPDLFNAY</sequence>
<dbReference type="Pfam" id="PF05728">
    <property type="entry name" value="UPF0227"/>
    <property type="match status" value="1"/>
</dbReference>